<feature type="domain" description="GmrSD restriction endonucleases N-terminal" evidence="1">
    <location>
        <begin position="33"/>
        <end position="183"/>
    </location>
</feature>
<dbReference type="RefSeq" id="WP_074947291.1">
    <property type="nucleotide sequence ID" value="NZ_FOZU01000026.1"/>
</dbReference>
<proteinExistence type="predicted"/>
<dbReference type="Pfam" id="PF03235">
    <property type="entry name" value="GmrSD_N"/>
    <property type="match status" value="1"/>
</dbReference>
<protein>
    <submittedName>
        <fullName evidence="3">Uncharacterized conserved protein, contains ParB-like and HNH nuclease domains</fullName>
    </submittedName>
</protein>
<dbReference type="EMBL" id="FOZU01000026">
    <property type="protein sequence ID" value="SFT13212.1"/>
    <property type="molecule type" value="Genomic_DNA"/>
</dbReference>
<dbReference type="PANTHER" id="PTHR35149:SF2">
    <property type="entry name" value="DUF262 DOMAIN-CONTAINING PROTEIN"/>
    <property type="match status" value="1"/>
</dbReference>
<gene>
    <name evidence="3" type="ORF">SAMN05444586_102616</name>
</gene>
<evidence type="ECO:0000313" key="4">
    <source>
        <dbReference type="Proteomes" id="UP000182827"/>
    </source>
</evidence>
<evidence type="ECO:0000259" key="1">
    <source>
        <dbReference type="Pfam" id="PF03235"/>
    </source>
</evidence>
<dbReference type="PANTHER" id="PTHR35149">
    <property type="entry name" value="SLL5132 PROTEIN"/>
    <property type="match status" value="1"/>
</dbReference>
<dbReference type="Proteomes" id="UP000182827">
    <property type="component" value="Unassembled WGS sequence"/>
</dbReference>
<feature type="domain" description="DUF7834" evidence="2">
    <location>
        <begin position="197"/>
        <end position="413"/>
    </location>
</feature>
<sequence>MSEPQALIKVAVCNVAQLLRGENIQVQDQADIRGKLKIPEYQRPYIWHVEQLDQLIADIQEHQKKAKGSAYYLGSIILHAKNMELNIIDGQQRLTSLTFFGYLNAQLQDVSLSYHSSVSVEHIRRNLAYLHSIKADWEESIDLEKIVVSLVVTPSEDDAYKFFETQNTGGVRLSGVDIIKAYHLRAINSEQQKIHQIFYAKKWESLGELSDTVWKLLLGRYWSYLNHQEVPYYKNKMAIKNAIIDEFSKKAQNGIEDIAYSQISTEYSPVNRSSQISMYNSYHFRQPLNAGINTISYFEYYQQLYLKYYNNLDVQYLEEYYQFTRWLKQLQGCRFLEELYVIGIMLYVSKFGEYKLDIFAKKFFRVAYSPRATNKTRVRADTVPKFTKDNQLLDHLVMAYRPEDLFKKLDSFKFVVDEYELDEKKKSLKKTFIQETIKHFELNLKNEEIQQGFCEKLTQKIKNLG</sequence>
<evidence type="ECO:0000259" key="2">
    <source>
        <dbReference type="Pfam" id="PF25202"/>
    </source>
</evidence>
<dbReference type="Pfam" id="PF25202">
    <property type="entry name" value="DUF7834"/>
    <property type="match status" value="1"/>
</dbReference>
<reference evidence="4" key="1">
    <citation type="submission" date="2016-10" db="EMBL/GenBank/DDBJ databases">
        <authorList>
            <person name="Varghese N."/>
            <person name="Submissions S."/>
        </authorList>
    </citation>
    <scope>NUCLEOTIDE SEQUENCE [LARGE SCALE GENOMIC DNA]</scope>
    <source>
        <strain evidence="4">ANC 5076</strain>
    </source>
</reference>
<keyword evidence="4" id="KW-1185">Reference proteome</keyword>
<dbReference type="AlphaFoldDB" id="A0A1I6VHN4"/>
<accession>A0A1I6VHN4</accession>
<organism evidence="3 4">
    <name type="scientific">Acinetobacter bohemicus</name>
    <dbReference type="NCBI Taxonomy" id="1435036"/>
    <lineage>
        <taxon>Bacteria</taxon>
        <taxon>Pseudomonadati</taxon>
        <taxon>Pseudomonadota</taxon>
        <taxon>Gammaproteobacteria</taxon>
        <taxon>Moraxellales</taxon>
        <taxon>Moraxellaceae</taxon>
        <taxon>Acinetobacter</taxon>
    </lineage>
</organism>
<dbReference type="InterPro" id="IPR004919">
    <property type="entry name" value="GmrSD_N"/>
</dbReference>
<name>A0A1I6VHN4_9GAMM</name>
<evidence type="ECO:0000313" key="3">
    <source>
        <dbReference type="EMBL" id="SFT13212.1"/>
    </source>
</evidence>
<dbReference type="InterPro" id="IPR057156">
    <property type="entry name" value="DUF7834"/>
</dbReference>